<feature type="signal peptide" evidence="1">
    <location>
        <begin position="1"/>
        <end position="33"/>
    </location>
</feature>
<evidence type="ECO:0000256" key="1">
    <source>
        <dbReference type="SAM" id="SignalP"/>
    </source>
</evidence>
<dbReference type="Proteomes" id="UP000000393">
    <property type="component" value="Chromosome"/>
</dbReference>
<sequence length="189" mass="20179">MNTYHLTKVKKDYPLLLALFPLLLAFASQPAFAHSGATGSSRTSNVTLNNGSWQNILSIPVLLSQHTHYCTVVGSADARHASGNAGDHQYDFGLSLDGAVPAAAVTRTVELNDNPSVDDPNVIEVGSTAFFTVPAGVHTFRWQARRSNGNGSAVVDDASMTINCFKKRLGFIILPPVIPLPPVIENPAQ</sequence>
<dbReference type="EMBL" id="CP002086">
    <property type="protein sequence ID" value="ADJ28901.1"/>
    <property type="molecule type" value="Genomic_DNA"/>
</dbReference>
<evidence type="ECO:0008006" key="4">
    <source>
        <dbReference type="Google" id="ProtNLM"/>
    </source>
</evidence>
<name>D8K7M4_NITWC</name>
<dbReference type="AlphaFoldDB" id="D8K7M4"/>
<dbReference type="RefSeq" id="WP_013220990.1">
    <property type="nucleotide sequence ID" value="NC_014315.1"/>
</dbReference>
<organism evidence="2 3">
    <name type="scientific">Nitrosococcus watsoni (strain C-113)</name>
    <dbReference type="NCBI Taxonomy" id="105559"/>
    <lineage>
        <taxon>Bacteria</taxon>
        <taxon>Pseudomonadati</taxon>
        <taxon>Pseudomonadota</taxon>
        <taxon>Gammaproteobacteria</taxon>
        <taxon>Chromatiales</taxon>
        <taxon>Chromatiaceae</taxon>
        <taxon>Nitrosococcus</taxon>
    </lineage>
</organism>
<accession>D8K7M4</accession>
<dbReference type="OrthoDB" id="7085127at2"/>
<proteinExistence type="predicted"/>
<dbReference type="HOGENOM" id="CLU_1433150_0_0_6"/>
<feature type="chain" id="PRO_5003116745" description="Secreted protein" evidence="1">
    <location>
        <begin position="34"/>
        <end position="189"/>
    </location>
</feature>
<keyword evidence="1" id="KW-0732">Signal</keyword>
<dbReference type="KEGG" id="nwa:Nwat_2068"/>
<keyword evidence="3" id="KW-1185">Reference proteome</keyword>
<gene>
    <name evidence="2" type="ordered locus">Nwat_2068</name>
</gene>
<protein>
    <recommendedName>
        <fullName evidence="4">Secreted protein</fullName>
    </recommendedName>
</protein>
<evidence type="ECO:0000313" key="3">
    <source>
        <dbReference type="Proteomes" id="UP000000393"/>
    </source>
</evidence>
<reference evidence="2 3" key="1">
    <citation type="submission" date="2010-06" db="EMBL/GenBank/DDBJ databases">
        <title>Complete sequence of chromosome of Nitrosococcus watsoni C-113.</title>
        <authorList>
            <consortium name="US DOE Joint Genome Institute"/>
            <person name="Lucas S."/>
            <person name="Copeland A."/>
            <person name="Lapidus A."/>
            <person name="Cheng J.-F."/>
            <person name="Bruce D."/>
            <person name="Goodwin L."/>
            <person name="Pitluck S."/>
            <person name="Malfatti S.A."/>
            <person name="Chain P.S.G."/>
            <person name="Land M."/>
            <person name="Hauser L."/>
            <person name="Kyrpides N."/>
            <person name="Ivanova N."/>
            <person name="Cambell M.A."/>
            <person name="Heidelberg J.F."/>
            <person name="Klotz M.G."/>
            <person name="Woyke T."/>
        </authorList>
    </citation>
    <scope>NUCLEOTIDE SEQUENCE [LARGE SCALE GENOMIC DNA]</scope>
    <source>
        <strain evidence="2 3">C-113</strain>
    </source>
</reference>
<dbReference type="STRING" id="105559.Nwat_2068"/>
<evidence type="ECO:0000313" key="2">
    <source>
        <dbReference type="EMBL" id="ADJ28901.1"/>
    </source>
</evidence>